<evidence type="ECO:0000313" key="2">
    <source>
        <dbReference type="Proteomes" id="UP001370348"/>
    </source>
</evidence>
<sequence length="484" mass="54073">MIVLPIRNPLTVSFSPDESEIAVWTSARESGGERTKAAIDIYSVRDGSRVHSIPAPKGMGEAVVHLGDSIVSLTMTDAGTPERPRRWKVVRWRRPDFVPETVHIFRGVHWLSMAPLGDGFVVSPNAPDSVHPPGTFLFGGNDGPLREQIFGACQTRLLATDRTSGRIAIVTHKLDRSYLQDELLVLDSQLAVLGRTKIASNAEIHWGWFCGKDRLVTYGQWQVLRSRRLREGELVVSSDRHLNKHEHDYARNGGRPVIVPALDLIGVERDGKKPIWANARTLDDVDRPNIFAKGFPLWVSAKHAVLCEHDVEIVELLRKRARREKLELAPPRTDHVPYIRTVARELKRLGVGAALGGMNQKVGEAAPRGSSVKVLQRIGLINVAASSIAAEFEDNEGVYLEWDEEIGWNLVLATFLGETRPYAYSRHYVDLGLVPEPGEIASRVRAMLERPKRVRKLPTSERARRSFSKHDPELEAALATYALE</sequence>
<reference evidence="1 2" key="1">
    <citation type="submission" date="2021-12" db="EMBL/GenBank/DDBJ databases">
        <title>Discovery of the Pendulisporaceae a myxobacterial family with distinct sporulation behavior and unique specialized metabolism.</title>
        <authorList>
            <person name="Garcia R."/>
            <person name="Popoff A."/>
            <person name="Bader C.D."/>
            <person name="Loehr J."/>
            <person name="Walesch S."/>
            <person name="Walt C."/>
            <person name="Boldt J."/>
            <person name="Bunk B."/>
            <person name="Haeckl F.J.F.P.J."/>
            <person name="Gunesch A.P."/>
            <person name="Birkelbach J."/>
            <person name="Nuebel U."/>
            <person name="Pietschmann T."/>
            <person name="Bach T."/>
            <person name="Mueller R."/>
        </authorList>
    </citation>
    <scope>NUCLEOTIDE SEQUENCE [LARGE SCALE GENOMIC DNA]</scope>
    <source>
        <strain evidence="1 2">MSr11954</strain>
    </source>
</reference>
<dbReference type="RefSeq" id="WP_394822480.1">
    <property type="nucleotide sequence ID" value="NZ_CP089984.1"/>
</dbReference>
<evidence type="ECO:0000313" key="1">
    <source>
        <dbReference type="EMBL" id="WXB12861.1"/>
    </source>
</evidence>
<keyword evidence="2" id="KW-1185">Reference proteome</keyword>
<organism evidence="1 2">
    <name type="scientific">Pendulispora albinea</name>
    <dbReference type="NCBI Taxonomy" id="2741071"/>
    <lineage>
        <taxon>Bacteria</taxon>
        <taxon>Pseudomonadati</taxon>
        <taxon>Myxococcota</taxon>
        <taxon>Myxococcia</taxon>
        <taxon>Myxococcales</taxon>
        <taxon>Sorangiineae</taxon>
        <taxon>Pendulisporaceae</taxon>
        <taxon>Pendulispora</taxon>
    </lineage>
</organism>
<protein>
    <submittedName>
        <fullName evidence="1">DUF6292 family protein</fullName>
    </submittedName>
</protein>
<name>A0ABZ2LPN6_9BACT</name>
<dbReference type="Proteomes" id="UP001370348">
    <property type="component" value="Chromosome"/>
</dbReference>
<dbReference type="EMBL" id="CP089984">
    <property type="protein sequence ID" value="WXB12861.1"/>
    <property type="molecule type" value="Genomic_DNA"/>
</dbReference>
<gene>
    <name evidence="1" type="ORF">LZC94_34040</name>
</gene>
<proteinExistence type="predicted"/>
<accession>A0ABZ2LPN6</accession>